<dbReference type="EMBL" id="CP039126">
    <property type="protein sequence ID" value="QMW81230.1"/>
    <property type="molecule type" value="Genomic_DNA"/>
</dbReference>
<evidence type="ECO:0000256" key="2">
    <source>
        <dbReference type="SAM" id="Phobius"/>
    </source>
</evidence>
<name>A0A7G5N2Y7_9FIRM</name>
<keyword evidence="2" id="KW-0472">Membrane</keyword>
<evidence type="ECO:0000259" key="3">
    <source>
        <dbReference type="SMART" id="SM00974"/>
    </source>
</evidence>
<keyword evidence="2" id="KW-0812">Transmembrane</keyword>
<dbReference type="AlphaFoldDB" id="A0A7G5N2Y7"/>
<dbReference type="Pfam" id="PF13250">
    <property type="entry name" value="SNIPE"/>
    <property type="match status" value="1"/>
</dbReference>
<evidence type="ECO:0000313" key="4">
    <source>
        <dbReference type="EMBL" id="QMW81230.1"/>
    </source>
</evidence>
<feature type="coiled-coil region" evidence="1">
    <location>
        <begin position="261"/>
        <end position="339"/>
    </location>
</feature>
<dbReference type="GeneID" id="75053272"/>
<organism evidence="4 5">
    <name type="scientific">Blautia producta</name>
    <dbReference type="NCBI Taxonomy" id="33035"/>
    <lineage>
        <taxon>Bacteria</taxon>
        <taxon>Bacillati</taxon>
        <taxon>Bacillota</taxon>
        <taxon>Clostridia</taxon>
        <taxon>Lachnospirales</taxon>
        <taxon>Lachnospiraceae</taxon>
        <taxon>Blautia</taxon>
    </lineage>
</organism>
<keyword evidence="2" id="KW-1133">Transmembrane helix</keyword>
<gene>
    <name evidence="4" type="ORF">E5259_28730</name>
</gene>
<evidence type="ECO:0000313" key="5">
    <source>
        <dbReference type="Proteomes" id="UP000515789"/>
    </source>
</evidence>
<feature type="transmembrane region" description="Helical" evidence="2">
    <location>
        <begin position="12"/>
        <end position="36"/>
    </location>
</feature>
<reference evidence="4 5" key="1">
    <citation type="submission" date="2019-04" db="EMBL/GenBank/DDBJ databases">
        <authorList>
            <person name="Schori C."/>
            <person name="Ahrens C."/>
        </authorList>
    </citation>
    <scope>NUCLEOTIDE SEQUENCE [LARGE SCALE GENOMIC DNA]</scope>
    <source>
        <strain evidence="4 5">DSM 2950</strain>
    </source>
</reference>
<dbReference type="InterPro" id="IPR018306">
    <property type="entry name" value="Phage_T5_Orf172_DNA-bd"/>
</dbReference>
<proteinExistence type="predicted"/>
<dbReference type="RefSeq" id="WP_018597632.1">
    <property type="nucleotide sequence ID" value="NZ_AP031416.1"/>
</dbReference>
<feature type="coiled-coil region" evidence="1">
    <location>
        <begin position="55"/>
        <end position="104"/>
    </location>
</feature>
<dbReference type="Proteomes" id="UP000515789">
    <property type="component" value="Chromosome"/>
</dbReference>
<feature type="domain" description="Bacteriophage T5 Orf172 DNA-binding" evidence="3">
    <location>
        <begin position="356"/>
        <end position="439"/>
    </location>
</feature>
<protein>
    <submittedName>
        <fullName evidence="4">DUF4041 domain-containing protein</fullName>
    </submittedName>
</protein>
<keyword evidence="1" id="KW-0175">Coiled coil</keyword>
<sequence length="468" mass="54836">MKQKWYLQTWFIALLFTIAWFLYGIPFIIGIILIVLQGKEKNKLLSKYGEYDSVVEKVNNLYNEFNLKTKDLEKEYNSKLINLGNEYNDKEKNLEKEYSNKQSKLNAEICNLRAEYKSVKRELESLTAEVIVKHYDFSDYDGITSEECKNKLTLLKNKEKVLIKNNDALSITSNGTKKEINDNIKQILRCFNTECDNVCVNLSVKNIDSMRKKITNSFESLNKIFAVDGITLKQELLKYKLEELNLVYTYELKKDQEREQQKAIKEQMIEEEKVRREIEREKAKIEKDQIQCSNEINKLMSYLQKTDNDVEKQLYVDKIQELQSKVKELDEKKEDVLEREANARAGFVYVISNVGSFGENIYKIGMTRRLEPMDRIKELSSASVPFEFDVHAMIFSDDAPALENVLHKHFEKKSVNRVNLRKEFFNVSLDEIESVVKDNFNNTVTFNKIPVAQEYHQTLNIINSEKSA</sequence>
<dbReference type="InterPro" id="IPR025280">
    <property type="entry name" value="SNIPE"/>
</dbReference>
<dbReference type="SMART" id="SM00974">
    <property type="entry name" value="T5orf172"/>
    <property type="match status" value="1"/>
</dbReference>
<evidence type="ECO:0000256" key="1">
    <source>
        <dbReference type="SAM" id="Coils"/>
    </source>
</evidence>
<dbReference type="Pfam" id="PF13455">
    <property type="entry name" value="MUG113"/>
    <property type="match status" value="1"/>
</dbReference>
<accession>A0A7G5N2Y7</accession>